<dbReference type="PANTHER" id="PTHR10799">
    <property type="entry name" value="SNF2/RAD54 HELICASE FAMILY"/>
    <property type="match status" value="1"/>
</dbReference>
<protein>
    <submittedName>
        <fullName evidence="4">Superfamily II DNA or RNA helicase</fullName>
    </submittedName>
</protein>
<dbReference type="Gene3D" id="3.40.50.300">
    <property type="entry name" value="P-loop containing nucleotide triphosphate hydrolases"/>
    <property type="match status" value="1"/>
</dbReference>
<gene>
    <name evidence="4" type="ORF">HD842_002670</name>
</gene>
<dbReference type="InterPro" id="IPR027417">
    <property type="entry name" value="P-loop_NTPase"/>
</dbReference>
<comment type="caution">
    <text evidence="4">The sequence shown here is derived from an EMBL/GenBank/DDBJ whole genome shotgun (WGS) entry which is preliminary data.</text>
</comment>
<dbReference type="SMART" id="SM00487">
    <property type="entry name" value="DEXDc"/>
    <property type="match status" value="1"/>
</dbReference>
<dbReference type="InterPro" id="IPR038718">
    <property type="entry name" value="SNF2-like_sf"/>
</dbReference>
<reference evidence="4 5" key="1">
    <citation type="submission" date="2020-08" db="EMBL/GenBank/DDBJ databases">
        <title>The Agave Microbiome: Exploring the role of microbial communities in plant adaptations to desert environments.</title>
        <authorList>
            <person name="Partida-Martinez L.P."/>
        </authorList>
    </citation>
    <scope>NUCLEOTIDE SEQUENCE [LARGE SCALE GENOMIC DNA]</scope>
    <source>
        <strain evidence="4 5">AT3.2</strain>
    </source>
</reference>
<keyword evidence="4" id="KW-0067">ATP-binding</keyword>
<sequence>MKGGPLPGDVRGQLAACSAEEHAILTLLAIAGEPMGRQRILEHMRALNAPLPAAQWADELARLKAEGLLVDANERGLALAPAVSWPVLDFALDSGLFDVVAGAYGAVSTVRRDWQGHLMLRSYRQGLALLRIALLTRQDIDVVTPLLDACLACHEASYLHPLVDVCARPFTPALIERIHPRLLETVLHVLVVHVRSEPALAPAVRACAEGYITRSSPESLLRRALGEHYILCGRLDDALELVAEMTDSPGLFLRSVVQLLRDDVDGGLAGVEAALKQLRRETGKRKATFGGHCAHIAVAALLRSTEPAHRKLADAWLEIETRAVQRPDNAVWFQLGMLHEIRRGTVDAGLFATRSWELSLEPTVFRALIHYWLALPALNSQRARLEDMLAQSELAGFDLWSAQLAGVLAQMGQAGYLMHEARAGELRQRHRLPDMALWFTREEPWERQLNALINLQPALTVEQVKESRLVWLIRHDPHLGVQEIEPREQKRDAQGAWSRGRALGLKRLAEEGAQLEFLTAQDLQAINAIAGRRYYAGSGIRFELEVHKALAALVGHPLLFWMASPGTRVELLPGEPELLVKKQGDKVSIALHPPIDNEDGDVVITLETPTRLRLVRINDEHRRIAAIVGAGLDVPLSAERRVLRAIGAVASSVTVQSDIGASSADIETVPADARMHIHLRPYQQGLRMQLLVRPLPGGAYYGPGEGAASVIADVDGIRTEAQRDLNAEREAERQLVGACLVLEQGEQEHGEWLLGQPMLALELVEELRALDPASIVVAWPEGESFRVTKKATSKSVRVQIRRERDWFAASGDIVIDEGRVMSLRTLLEKLRESGSRFVALGDNDYLALSDELHRRLMELGAYGELHGDGIRTHALASFALGELAGEAGSVDGDKAWQAHLVRMADSAAFTPTLPSTLQAELRDYQLDGFEWLARLAHWGVGACLADDMGLGKTLQALALLLTRATDGPALVVAPTTVCLNWIDEAARFAPTLNLKLFGPGERAATVDDAGPFDVVIVSYGLLQQEAARFKGRRWHSIVLDEAQAIKNMHTKRSQAVMALQGDFRMAATGTPLENHLGELWNLFRFINPGLLGSAEQFQLRFAGPIEKAQSEKVKDRRAEVAARARLRRLTAPFILRRTKAQVLAELPPRTEIVIPVELSAEESALYESLRRQALDKLAALEAPEGQKSIEILAEMMRLRRACCNPELVAPGAGIISSKLAAFARLTADLIENRHKVLVFSQFVDHLSLIRQHLDAQGVRYQYLDGSTPMQERKKRVDAFQAGDGDMFLISLKAGGVGINLTAADYVIHMDPWWNPAVEDQASDRAHRMGQQRPVTIYRLVARGTIEEGIVDLHRHKRDLADSLLEGTEMAARMSPADMLDMLRTGLGR</sequence>
<evidence type="ECO:0000313" key="4">
    <source>
        <dbReference type="EMBL" id="MBB6134528.1"/>
    </source>
</evidence>
<accession>A0A7W9X125</accession>
<evidence type="ECO:0000256" key="1">
    <source>
        <dbReference type="ARBA" id="ARBA00022801"/>
    </source>
</evidence>
<evidence type="ECO:0000259" key="2">
    <source>
        <dbReference type="PROSITE" id="PS51192"/>
    </source>
</evidence>
<dbReference type="EMBL" id="JACHBX010000002">
    <property type="protein sequence ID" value="MBB6134528.1"/>
    <property type="molecule type" value="Genomic_DNA"/>
</dbReference>
<dbReference type="SMART" id="SM00490">
    <property type="entry name" value="HELICc"/>
    <property type="match status" value="1"/>
</dbReference>
<dbReference type="PROSITE" id="PS51192">
    <property type="entry name" value="HELICASE_ATP_BIND_1"/>
    <property type="match status" value="1"/>
</dbReference>
<dbReference type="Pfam" id="PF00271">
    <property type="entry name" value="Helicase_C"/>
    <property type="match status" value="1"/>
</dbReference>
<dbReference type="Pfam" id="PF00176">
    <property type="entry name" value="SNF2-rel_dom"/>
    <property type="match status" value="1"/>
</dbReference>
<dbReference type="SUPFAM" id="SSF52540">
    <property type="entry name" value="P-loop containing nucleoside triphosphate hydrolases"/>
    <property type="match status" value="2"/>
</dbReference>
<feature type="domain" description="Helicase C-terminal" evidence="3">
    <location>
        <begin position="1224"/>
        <end position="1382"/>
    </location>
</feature>
<dbReference type="InterPro" id="IPR001650">
    <property type="entry name" value="Helicase_C-like"/>
</dbReference>
<keyword evidence="1" id="KW-0378">Hydrolase</keyword>
<evidence type="ECO:0000313" key="5">
    <source>
        <dbReference type="Proteomes" id="UP000540787"/>
    </source>
</evidence>
<name>A0A7W9X125_9BURK</name>
<feature type="domain" description="Helicase ATP-binding" evidence="2">
    <location>
        <begin position="933"/>
        <end position="1089"/>
    </location>
</feature>
<keyword evidence="5" id="KW-1185">Reference proteome</keyword>
<keyword evidence="4" id="KW-0547">Nucleotide-binding</keyword>
<dbReference type="GO" id="GO:0016787">
    <property type="term" value="F:hydrolase activity"/>
    <property type="evidence" value="ECO:0007669"/>
    <property type="project" value="UniProtKB-KW"/>
</dbReference>
<dbReference type="RefSeq" id="WP_183555145.1">
    <property type="nucleotide sequence ID" value="NZ_JACHBX010000002.1"/>
</dbReference>
<dbReference type="GO" id="GO:0004386">
    <property type="term" value="F:helicase activity"/>
    <property type="evidence" value="ECO:0007669"/>
    <property type="project" value="UniProtKB-KW"/>
</dbReference>
<dbReference type="InterPro" id="IPR049730">
    <property type="entry name" value="SNF2/RAD54-like_C"/>
</dbReference>
<dbReference type="Gene3D" id="3.40.50.10810">
    <property type="entry name" value="Tandem AAA-ATPase domain"/>
    <property type="match status" value="1"/>
</dbReference>
<dbReference type="GO" id="GO:0005524">
    <property type="term" value="F:ATP binding"/>
    <property type="evidence" value="ECO:0007669"/>
    <property type="project" value="InterPro"/>
</dbReference>
<dbReference type="PROSITE" id="PS51194">
    <property type="entry name" value="HELICASE_CTER"/>
    <property type="match status" value="1"/>
</dbReference>
<dbReference type="Proteomes" id="UP000540787">
    <property type="component" value="Unassembled WGS sequence"/>
</dbReference>
<dbReference type="InterPro" id="IPR014001">
    <property type="entry name" value="Helicase_ATP-bd"/>
</dbReference>
<proteinExistence type="predicted"/>
<organism evidence="4 5">
    <name type="scientific">Massilia aurea</name>
    <dbReference type="NCBI Taxonomy" id="373040"/>
    <lineage>
        <taxon>Bacteria</taxon>
        <taxon>Pseudomonadati</taxon>
        <taxon>Pseudomonadota</taxon>
        <taxon>Betaproteobacteria</taxon>
        <taxon>Burkholderiales</taxon>
        <taxon>Oxalobacteraceae</taxon>
        <taxon>Telluria group</taxon>
        <taxon>Massilia</taxon>
    </lineage>
</organism>
<dbReference type="InterPro" id="IPR000330">
    <property type="entry name" value="SNF2_N"/>
</dbReference>
<evidence type="ECO:0000259" key="3">
    <source>
        <dbReference type="PROSITE" id="PS51194"/>
    </source>
</evidence>
<dbReference type="CDD" id="cd18793">
    <property type="entry name" value="SF2_C_SNF"/>
    <property type="match status" value="1"/>
</dbReference>
<keyword evidence="4" id="KW-0347">Helicase</keyword>